<dbReference type="RefSeq" id="WP_116024859.1">
    <property type="nucleotide sequence ID" value="NZ_QTTT01000001.1"/>
</dbReference>
<reference evidence="2 3" key="1">
    <citation type="submission" date="2018-08" db="EMBL/GenBank/DDBJ databases">
        <title>Sequencing the genomes of 1000 actinobacteria strains.</title>
        <authorList>
            <person name="Klenk H.-P."/>
        </authorList>
    </citation>
    <scope>NUCLEOTIDE SEQUENCE [LARGE SCALE GENOMIC DNA]</scope>
    <source>
        <strain evidence="2 3">DSM 43927</strain>
    </source>
</reference>
<name>A0A3D9SYG9_9ACTN</name>
<dbReference type="AlphaFoldDB" id="A0A3D9SYG9"/>
<keyword evidence="3" id="KW-1185">Reference proteome</keyword>
<comment type="caution">
    <text evidence="2">The sequence shown here is derived from an EMBL/GenBank/DDBJ whole genome shotgun (WGS) entry which is preliminary data.</text>
</comment>
<dbReference type="OrthoDB" id="3543005at2"/>
<proteinExistence type="predicted"/>
<sequence length="109" mass="12091">MTAPPPGSLQPPIDPVTARQLPPNEAPNPEYERLYHAYRDAYGSIDQLRRALDPSVRTLEGTDAWIGPEARAWGGQLEDNRRTLHQAADRILADMHATLVATPRTVARV</sequence>
<evidence type="ECO:0008006" key="4">
    <source>
        <dbReference type="Google" id="ProtNLM"/>
    </source>
</evidence>
<organism evidence="2 3">
    <name type="scientific">Thermomonospora umbrina</name>
    <dbReference type="NCBI Taxonomy" id="111806"/>
    <lineage>
        <taxon>Bacteria</taxon>
        <taxon>Bacillati</taxon>
        <taxon>Actinomycetota</taxon>
        <taxon>Actinomycetes</taxon>
        <taxon>Streptosporangiales</taxon>
        <taxon>Thermomonosporaceae</taxon>
        <taxon>Thermomonospora</taxon>
    </lineage>
</organism>
<dbReference type="Proteomes" id="UP000256661">
    <property type="component" value="Unassembled WGS sequence"/>
</dbReference>
<evidence type="ECO:0000313" key="3">
    <source>
        <dbReference type="Proteomes" id="UP000256661"/>
    </source>
</evidence>
<gene>
    <name evidence="2" type="ORF">DFJ69_5083</name>
</gene>
<feature type="compositionally biased region" description="Pro residues" evidence="1">
    <location>
        <begin position="1"/>
        <end position="14"/>
    </location>
</feature>
<dbReference type="EMBL" id="QTTT01000001">
    <property type="protein sequence ID" value="REE99570.1"/>
    <property type="molecule type" value="Genomic_DNA"/>
</dbReference>
<evidence type="ECO:0000313" key="2">
    <source>
        <dbReference type="EMBL" id="REE99570.1"/>
    </source>
</evidence>
<evidence type="ECO:0000256" key="1">
    <source>
        <dbReference type="SAM" id="MobiDB-lite"/>
    </source>
</evidence>
<feature type="region of interest" description="Disordered" evidence="1">
    <location>
        <begin position="1"/>
        <end position="29"/>
    </location>
</feature>
<protein>
    <recommendedName>
        <fullName evidence="4">Type VII secretion system (Wss) protein ESAT-6</fullName>
    </recommendedName>
</protein>
<accession>A0A3D9SYG9</accession>